<dbReference type="EMBL" id="CP091511">
    <property type="protein sequence ID" value="UOO89513.1"/>
    <property type="molecule type" value="Genomic_DNA"/>
</dbReference>
<reference evidence="1 2" key="1">
    <citation type="journal article" date="2022" name="Res Sq">
        <title>Evolution of multicellular longitudinally dividing oral cavity symbionts (Neisseriaceae).</title>
        <authorList>
            <person name="Nyongesa S."/>
            <person name="Weber P."/>
            <person name="Bernet E."/>
            <person name="Pullido F."/>
            <person name="Nieckarz M."/>
            <person name="Delaby M."/>
            <person name="Nieves C."/>
            <person name="Viehboeck T."/>
            <person name="Krause N."/>
            <person name="Rivera-Millot A."/>
            <person name="Nakamura A."/>
            <person name="Vischer N."/>
            <person name="VanNieuwenhze M."/>
            <person name="Brun Y."/>
            <person name="Cava F."/>
            <person name="Bulgheresi S."/>
            <person name="Veyrier F."/>
        </authorList>
    </citation>
    <scope>NUCLEOTIDE SEQUENCE [LARGE SCALE GENOMIC DNA]</scope>
    <source>
        <strain evidence="1 2">SN4</strain>
    </source>
</reference>
<accession>A0ABY4E145</accession>
<dbReference type="RefSeq" id="WP_058357202.1">
    <property type="nucleotide sequence ID" value="NZ_CABKVG010000010.1"/>
</dbReference>
<name>A0ABY4E145_9NEIS</name>
<sequence length="119" mass="13271">MDYITVADIANEPSIADKDRAVMLANLYMTKFEFKPFDNNVIPNAVKAAAIELARNYESLYADQQTGVLSESVQVDVIAESKSYSANAKFKAGWLLMVEDMLKPYLKRSTGRVVMLAKV</sequence>
<evidence type="ECO:0000313" key="1">
    <source>
        <dbReference type="EMBL" id="UOO89513.1"/>
    </source>
</evidence>
<protein>
    <submittedName>
        <fullName evidence="1">Uncharacterized protein</fullName>
    </submittedName>
</protein>
<proteinExistence type="predicted"/>
<keyword evidence="2" id="KW-1185">Reference proteome</keyword>
<dbReference type="Proteomes" id="UP000832011">
    <property type="component" value="Chromosome"/>
</dbReference>
<gene>
    <name evidence="1" type="ORF">LVJ82_00595</name>
</gene>
<organism evidence="1 2">
    <name type="scientific">Vitreoscilla massiliensis</name>
    <dbReference type="NCBI Taxonomy" id="1689272"/>
    <lineage>
        <taxon>Bacteria</taxon>
        <taxon>Pseudomonadati</taxon>
        <taxon>Pseudomonadota</taxon>
        <taxon>Betaproteobacteria</taxon>
        <taxon>Neisseriales</taxon>
        <taxon>Neisseriaceae</taxon>
        <taxon>Vitreoscilla</taxon>
    </lineage>
</organism>
<evidence type="ECO:0000313" key="2">
    <source>
        <dbReference type="Proteomes" id="UP000832011"/>
    </source>
</evidence>